<reference evidence="2" key="1">
    <citation type="submission" date="2020-05" db="EMBL/GenBank/DDBJ databases">
        <title>WGS assembly of Panicum virgatum.</title>
        <authorList>
            <person name="Lovell J.T."/>
            <person name="Jenkins J."/>
            <person name="Shu S."/>
            <person name="Juenger T.E."/>
            <person name="Schmutz J."/>
        </authorList>
    </citation>
    <scope>NUCLEOTIDE SEQUENCE</scope>
    <source>
        <strain evidence="2">AP13</strain>
    </source>
</reference>
<accession>A0A8T0PLB7</accession>
<gene>
    <name evidence="2" type="ORF">PVAP13_8KG224000</name>
</gene>
<evidence type="ECO:0000313" key="2">
    <source>
        <dbReference type="EMBL" id="KAG2561905.1"/>
    </source>
</evidence>
<dbReference type="AlphaFoldDB" id="A0A8T0PLB7"/>
<evidence type="ECO:0000313" key="3">
    <source>
        <dbReference type="Proteomes" id="UP000823388"/>
    </source>
</evidence>
<dbReference type="EMBL" id="CM029051">
    <property type="protein sequence ID" value="KAG2561905.1"/>
    <property type="molecule type" value="Genomic_DNA"/>
</dbReference>
<sequence length="145" mass="15603">MRRSATRGSIRLSAETSPWLELRPPPASPARATNGGDVAPRSGIPVVPPRRRPRYLPCSPTPPPTPTSRRPRSGRRHPLSGASTTMRSPRVLPLPLPLSAQDSALPSNAHAMEVAPSPASRYRVESLIRTSGECESLLLTMCSVN</sequence>
<name>A0A8T0PLB7_PANVG</name>
<feature type="compositionally biased region" description="Basic residues" evidence="1">
    <location>
        <begin position="69"/>
        <end position="78"/>
    </location>
</feature>
<comment type="caution">
    <text evidence="2">The sequence shown here is derived from an EMBL/GenBank/DDBJ whole genome shotgun (WGS) entry which is preliminary data.</text>
</comment>
<evidence type="ECO:0000256" key="1">
    <source>
        <dbReference type="SAM" id="MobiDB-lite"/>
    </source>
</evidence>
<organism evidence="2 3">
    <name type="scientific">Panicum virgatum</name>
    <name type="common">Blackwell switchgrass</name>
    <dbReference type="NCBI Taxonomy" id="38727"/>
    <lineage>
        <taxon>Eukaryota</taxon>
        <taxon>Viridiplantae</taxon>
        <taxon>Streptophyta</taxon>
        <taxon>Embryophyta</taxon>
        <taxon>Tracheophyta</taxon>
        <taxon>Spermatophyta</taxon>
        <taxon>Magnoliopsida</taxon>
        <taxon>Liliopsida</taxon>
        <taxon>Poales</taxon>
        <taxon>Poaceae</taxon>
        <taxon>PACMAD clade</taxon>
        <taxon>Panicoideae</taxon>
        <taxon>Panicodae</taxon>
        <taxon>Paniceae</taxon>
        <taxon>Panicinae</taxon>
        <taxon>Panicum</taxon>
        <taxon>Panicum sect. Hiantes</taxon>
    </lineage>
</organism>
<keyword evidence="3" id="KW-1185">Reference proteome</keyword>
<dbReference type="Proteomes" id="UP000823388">
    <property type="component" value="Chromosome 8K"/>
</dbReference>
<feature type="region of interest" description="Disordered" evidence="1">
    <location>
        <begin position="1"/>
        <end position="92"/>
    </location>
</feature>
<proteinExistence type="predicted"/>
<protein>
    <submittedName>
        <fullName evidence="2">Uncharacterized protein</fullName>
    </submittedName>
</protein>